<protein>
    <submittedName>
        <fullName evidence="7">Fimbrial protein</fullName>
    </submittedName>
</protein>
<dbReference type="PANTHER" id="PTHR33420:SF3">
    <property type="entry name" value="FIMBRIAL SUBUNIT ELFA"/>
    <property type="match status" value="1"/>
</dbReference>
<dbReference type="InterPro" id="IPR050263">
    <property type="entry name" value="Bact_Fimbrial_Adh_Pro"/>
</dbReference>
<keyword evidence="8" id="KW-1185">Reference proteome</keyword>
<evidence type="ECO:0000256" key="4">
    <source>
        <dbReference type="ARBA" id="ARBA00023263"/>
    </source>
</evidence>
<evidence type="ECO:0000259" key="6">
    <source>
        <dbReference type="Pfam" id="PF00419"/>
    </source>
</evidence>
<dbReference type="Proteomes" id="UP000515873">
    <property type="component" value="Chromosome"/>
</dbReference>
<dbReference type="Gene3D" id="2.60.40.1090">
    <property type="entry name" value="Fimbrial-type adhesion domain"/>
    <property type="match status" value="1"/>
</dbReference>
<dbReference type="SUPFAM" id="SSF49401">
    <property type="entry name" value="Bacterial adhesins"/>
    <property type="match status" value="1"/>
</dbReference>
<evidence type="ECO:0000313" key="8">
    <source>
        <dbReference type="Proteomes" id="UP000515873"/>
    </source>
</evidence>
<feature type="chain" id="PRO_5028912541" evidence="5">
    <location>
        <begin position="34"/>
        <end position="367"/>
    </location>
</feature>
<proteinExistence type="inferred from homology"/>
<dbReference type="InterPro" id="IPR000259">
    <property type="entry name" value="Adhesion_dom_fimbrial"/>
</dbReference>
<keyword evidence="3 5" id="KW-0732">Signal</keyword>
<comment type="subcellular location">
    <subcellularLocation>
        <location evidence="1">Fimbrium</location>
    </subcellularLocation>
</comment>
<reference evidence="7 8" key="1">
    <citation type="submission" date="2020-08" db="EMBL/GenBank/DDBJ databases">
        <title>Dyella sp. G9 isolated from forest soil.</title>
        <authorList>
            <person name="Fu J."/>
            <person name="Qiu L."/>
        </authorList>
    </citation>
    <scope>NUCLEOTIDE SEQUENCE [LARGE SCALE GENOMIC DNA]</scope>
    <source>
        <strain evidence="7 8">G9</strain>
    </source>
</reference>
<dbReference type="Pfam" id="PF00419">
    <property type="entry name" value="Fimbrial"/>
    <property type="match status" value="1"/>
</dbReference>
<organism evidence="7 8">
    <name type="scientific">Dyella telluris</name>
    <dbReference type="NCBI Taxonomy" id="2763498"/>
    <lineage>
        <taxon>Bacteria</taxon>
        <taxon>Pseudomonadati</taxon>
        <taxon>Pseudomonadota</taxon>
        <taxon>Gammaproteobacteria</taxon>
        <taxon>Lysobacterales</taxon>
        <taxon>Rhodanobacteraceae</taxon>
        <taxon>Dyella</taxon>
    </lineage>
</organism>
<evidence type="ECO:0000256" key="5">
    <source>
        <dbReference type="SAM" id="SignalP"/>
    </source>
</evidence>
<dbReference type="AlphaFoldDB" id="A0A7G8Q8E3"/>
<evidence type="ECO:0000256" key="3">
    <source>
        <dbReference type="ARBA" id="ARBA00022729"/>
    </source>
</evidence>
<evidence type="ECO:0000256" key="2">
    <source>
        <dbReference type="ARBA" id="ARBA00006671"/>
    </source>
</evidence>
<dbReference type="InterPro" id="IPR008966">
    <property type="entry name" value="Adhesion_dom_sf"/>
</dbReference>
<evidence type="ECO:0000313" key="7">
    <source>
        <dbReference type="EMBL" id="QNK03051.1"/>
    </source>
</evidence>
<evidence type="ECO:0000256" key="1">
    <source>
        <dbReference type="ARBA" id="ARBA00004561"/>
    </source>
</evidence>
<dbReference type="InterPro" id="IPR036937">
    <property type="entry name" value="Adhesion_dom_fimbrial_sf"/>
</dbReference>
<dbReference type="KEGG" id="dtl:H8F01_08055"/>
<comment type="similarity">
    <text evidence="2">Belongs to the fimbrial protein family.</text>
</comment>
<dbReference type="GO" id="GO:0043709">
    <property type="term" value="P:cell adhesion involved in single-species biofilm formation"/>
    <property type="evidence" value="ECO:0007669"/>
    <property type="project" value="TreeGrafter"/>
</dbReference>
<feature type="domain" description="Fimbrial-type adhesion" evidence="6">
    <location>
        <begin position="231"/>
        <end position="367"/>
    </location>
</feature>
<gene>
    <name evidence="7" type="ORF">H8F01_08055</name>
</gene>
<dbReference type="EMBL" id="CP060412">
    <property type="protein sequence ID" value="QNK03051.1"/>
    <property type="molecule type" value="Genomic_DNA"/>
</dbReference>
<dbReference type="GO" id="GO:0009289">
    <property type="term" value="C:pilus"/>
    <property type="evidence" value="ECO:0007669"/>
    <property type="project" value="UniProtKB-SubCell"/>
</dbReference>
<keyword evidence="4" id="KW-0281">Fimbrium</keyword>
<sequence>MMQIASLFRRPLGLAALLLALCGFIGVAPAAMAAGATPSCSGGPSGSLSMPSVTVPSNTPVGTLLGNPVTITATFNCNGVPSVPAANGGTNAAGIQVFNLKASQLYPQQVPSPSNTNITVLTYATSVAGIGLQLTITPGMSGYDSTPGDQQANAYMVGNVPAPSGSLTVTYTAQLVVINNNGGQIGYGTIQGTTLLNYYWYVRGCQSLSGGCNGAQVSASLNSTLSLNGGAVVALPTCTIDAGSQNKAVTLPAITTTTMNGKGNTSGLTAFSIGLTCQSGANLSVTLTSSQSTSTAGVMNSTGSANGVGVRLLDQNQQPIQWNTATALGTVSSTTVSLPYYAQYYQTGNNVTIGKVSAQATITVAYQ</sequence>
<dbReference type="Gene3D" id="2.60.40.3310">
    <property type="match status" value="1"/>
</dbReference>
<name>A0A7G8Q8E3_9GAMM</name>
<feature type="signal peptide" evidence="5">
    <location>
        <begin position="1"/>
        <end position="33"/>
    </location>
</feature>
<accession>A0A7G8Q8E3</accession>
<dbReference type="RefSeq" id="WP_187058478.1">
    <property type="nucleotide sequence ID" value="NZ_CP060412.1"/>
</dbReference>
<dbReference type="PANTHER" id="PTHR33420">
    <property type="entry name" value="FIMBRIAL SUBUNIT ELFA-RELATED"/>
    <property type="match status" value="1"/>
</dbReference>